<gene>
    <name evidence="9" type="ORF">MKW98_025162</name>
</gene>
<keyword evidence="3" id="KW-0805">Transcription regulation</keyword>
<dbReference type="Pfam" id="PF03106">
    <property type="entry name" value="WRKY"/>
    <property type="match status" value="2"/>
</dbReference>
<name>A0AAD4X7J3_9MAGN</name>
<accession>A0AAD4X7J3</accession>
<dbReference type="FunFam" id="2.20.25.80:FF:000001">
    <property type="entry name" value="WRKY transcription factor 33"/>
    <property type="match status" value="1"/>
</dbReference>
<feature type="compositionally biased region" description="Polar residues" evidence="7">
    <location>
        <begin position="49"/>
        <end position="65"/>
    </location>
</feature>
<feature type="compositionally biased region" description="Low complexity" evidence="7">
    <location>
        <begin position="1"/>
        <end position="12"/>
    </location>
</feature>
<evidence type="ECO:0000256" key="1">
    <source>
        <dbReference type="ARBA" id="ARBA00004123"/>
    </source>
</evidence>
<feature type="domain" description="WRKY" evidence="8">
    <location>
        <begin position="521"/>
        <end position="586"/>
    </location>
</feature>
<proteinExistence type="predicted"/>
<dbReference type="SUPFAM" id="SSF118290">
    <property type="entry name" value="WRKY DNA-binding domain"/>
    <property type="match status" value="2"/>
</dbReference>
<feature type="region of interest" description="Disordered" evidence="7">
    <location>
        <begin position="283"/>
        <end position="311"/>
    </location>
</feature>
<reference evidence="9" key="1">
    <citation type="submission" date="2022-04" db="EMBL/GenBank/DDBJ databases">
        <title>A functionally conserved STORR gene fusion in Papaver species that diverged 16.8 million years ago.</title>
        <authorList>
            <person name="Catania T."/>
        </authorList>
    </citation>
    <scope>NUCLEOTIDE SEQUENCE</scope>
    <source>
        <strain evidence="9">S-188037</strain>
    </source>
</reference>
<organism evidence="9 10">
    <name type="scientific">Papaver atlanticum</name>
    <dbReference type="NCBI Taxonomy" id="357466"/>
    <lineage>
        <taxon>Eukaryota</taxon>
        <taxon>Viridiplantae</taxon>
        <taxon>Streptophyta</taxon>
        <taxon>Embryophyta</taxon>
        <taxon>Tracheophyta</taxon>
        <taxon>Spermatophyta</taxon>
        <taxon>Magnoliopsida</taxon>
        <taxon>Ranunculales</taxon>
        <taxon>Papaveraceae</taxon>
        <taxon>Papaveroideae</taxon>
        <taxon>Papaver</taxon>
    </lineage>
</organism>
<sequence length="780" mass="84947">MAEEVVVNSNNRNGGGGDESLRSLITTTPSSKFGGLIPGFSSESSFSQLMMNGTQNSDPNKNGESSIGGGDSNVAVRVNKSSIAERRAARYGFNAPKINTARFRSISPLSSPSPYITIPAGLSPTSLLDSPVMLSNSQALPSPTTGTYPLPSQSHESSVPISAACKAEVDQEDDVDSSFMFKPHMIPAQFQGFSSVESQVQDVVMGDGNHQLYPPVQPQMGYDSQDGFLKQTMLRNFASNSLSDMDVPNNVMMGTKGLALETSQSAVATDRAPQPQEQVIGEEMESKPCQEVDQKGTYSTSGIGKPNEDGYNWRKYGQKHVKGSVHPRSYYKCTQPNCQVKKKVECSRDGQITEIIYKGAHNHSQPQPNRRAGLGSAYSSNELHDIGEVEGSYAEAEGGSSCRSSHPYGSRDIIAGSDWRTDGIERSSSASVVTELDDHLSPAQGKHLGILESASTPELSSTLASHDEEEDRTTQGSISLGDDADDGESESKRRKKENCYIESNMTSRAVREPRVVVQTECEVDILDDGYRWRKYGQKVVKGNPNPRSYYKCTSAGCSVRKHVERAAHDLKYVITTYEGKHTHEVPVARNSSHVSSNSANGSAGNTSRNTNIPRSEPQYQDLVPRFERKPNLGNEFFKPSYLGGFASDMKFGPSACYDMTLPPFQTGIPCGSFGMNSNVNGVHYPASLPQVAPDFPISYPINLALSANLEYTSFDFNNHGKPVTPVQPFLGVQRPKEEDTNITFLRPKQEKDDSGFDSMNHLANTPTSVMCQPYIGGFPM</sequence>
<evidence type="ECO:0000256" key="3">
    <source>
        <dbReference type="ARBA" id="ARBA00023015"/>
    </source>
</evidence>
<dbReference type="GO" id="GO:0005634">
    <property type="term" value="C:nucleus"/>
    <property type="evidence" value="ECO:0007669"/>
    <property type="project" value="UniProtKB-SubCell"/>
</dbReference>
<comment type="subcellular location">
    <subcellularLocation>
        <location evidence="1">Nucleus</location>
    </subcellularLocation>
</comment>
<evidence type="ECO:0000256" key="7">
    <source>
        <dbReference type="SAM" id="MobiDB-lite"/>
    </source>
</evidence>
<keyword evidence="4" id="KW-0238">DNA-binding</keyword>
<feature type="domain" description="WRKY" evidence="8">
    <location>
        <begin position="307"/>
        <end position="366"/>
    </location>
</feature>
<keyword evidence="6" id="KW-0539">Nucleus</keyword>
<evidence type="ECO:0000256" key="5">
    <source>
        <dbReference type="ARBA" id="ARBA00023163"/>
    </source>
</evidence>
<dbReference type="InterPro" id="IPR036576">
    <property type="entry name" value="WRKY_dom_sf"/>
</dbReference>
<keyword evidence="10" id="KW-1185">Reference proteome</keyword>
<evidence type="ECO:0000256" key="2">
    <source>
        <dbReference type="ARBA" id="ARBA00022737"/>
    </source>
</evidence>
<feature type="region of interest" description="Disordered" evidence="7">
    <location>
        <begin position="587"/>
        <end position="620"/>
    </location>
</feature>
<dbReference type="GO" id="GO:0003700">
    <property type="term" value="F:DNA-binding transcription factor activity"/>
    <property type="evidence" value="ECO:0007669"/>
    <property type="project" value="InterPro"/>
</dbReference>
<dbReference type="SMART" id="SM00774">
    <property type="entry name" value="WRKY"/>
    <property type="match status" value="2"/>
</dbReference>
<dbReference type="InterPro" id="IPR003657">
    <property type="entry name" value="WRKY_dom"/>
</dbReference>
<evidence type="ECO:0000256" key="4">
    <source>
        <dbReference type="ARBA" id="ARBA00023125"/>
    </source>
</evidence>
<dbReference type="EMBL" id="JAJJMB010015535">
    <property type="protein sequence ID" value="KAI3853645.1"/>
    <property type="molecule type" value="Genomic_DNA"/>
</dbReference>
<dbReference type="PANTHER" id="PTHR31221:SF126">
    <property type="entry name" value="WRKY DOMAIN-CONTAINING PROTEIN"/>
    <property type="match status" value="1"/>
</dbReference>
<feature type="compositionally biased region" description="Low complexity" evidence="7">
    <location>
        <begin position="587"/>
        <end position="609"/>
    </location>
</feature>
<dbReference type="FunFam" id="2.20.25.80:FF:000006">
    <property type="entry name" value="WRKY transcription factor"/>
    <property type="match status" value="1"/>
</dbReference>
<dbReference type="AlphaFoldDB" id="A0AAD4X7J3"/>
<dbReference type="PANTHER" id="PTHR31221">
    <property type="entry name" value="WRKY TRANSCRIPTION FACTOR PROTEIN 1-RELATED"/>
    <property type="match status" value="1"/>
</dbReference>
<evidence type="ECO:0000256" key="6">
    <source>
        <dbReference type="ARBA" id="ARBA00023242"/>
    </source>
</evidence>
<dbReference type="GO" id="GO:0043565">
    <property type="term" value="F:sequence-specific DNA binding"/>
    <property type="evidence" value="ECO:0007669"/>
    <property type="project" value="InterPro"/>
</dbReference>
<dbReference type="InterPro" id="IPR044810">
    <property type="entry name" value="WRKY_plant"/>
</dbReference>
<dbReference type="Proteomes" id="UP001202328">
    <property type="component" value="Unassembled WGS sequence"/>
</dbReference>
<keyword evidence="2" id="KW-0677">Repeat</keyword>
<feature type="region of interest" description="Disordered" evidence="7">
    <location>
        <begin position="49"/>
        <end position="73"/>
    </location>
</feature>
<feature type="region of interest" description="Disordered" evidence="7">
    <location>
        <begin position="449"/>
        <end position="498"/>
    </location>
</feature>
<protein>
    <recommendedName>
        <fullName evidence="8">WRKY domain-containing protein</fullName>
    </recommendedName>
</protein>
<comment type="caution">
    <text evidence="9">The sequence shown here is derived from an EMBL/GenBank/DDBJ whole genome shotgun (WGS) entry which is preliminary data.</text>
</comment>
<dbReference type="PROSITE" id="PS50811">
    <property type="entry name" value="WRKY"/>
    <property type="match status" value="2"/>
</dbReference>
<evidence type="ECO:0000259" key="8">
    <source>
        <dbReference type="PROSITE" id="PS50811"/>
    </source>
</evidence>
<dbReference type="Gene3D" id="2.20.25.80">
    <property type="entry name" value="WRKY domain"/>
    <property type="match status" value="2"/>
</dbReference>
<keyword evidence="5" id="KW-0804">Transcription</keyword>
<evidence type="ECO:0000313" key="9">
    <source>
        <dbReference type="EMBL" id="KAI3853645.1"/>
    </source>
</evidence>
<feature type="region of interest" description="Disordered" evidence="7">
    <location>
        <begin position="1"/>
        <end position="22"/>
    </location>
</feature>
<feature type="compositionally biased region" description="Polar residues" evidence="7">
    <location>
        <begin position="453"/>
        <end position="464"/>
    </location>
</feature>
<evidence type="ECO:0000313" key="10">
    <source>
        <dbReference type="Proteomes" id="UP001202328"/>
    </source>
</evidence>
<feature type="compositionally biased region" description="Basic and acidic residues" evidence="7">
    <location>
        <begin position="284"/>
        <end position="294"/>
    </location>
</feature>